<accession>A0ABS9EIN8</accession>
<protein>
    <submittedName>
        <fullName evidence="1">Uncharacterized protein</fullName>
    </submittedName>
</protein>
<proteinExistence type="predicted"/>
<evidence type="ECO:0000313" key="1">
    <source>
        <dbReference type="EMBL" id="MCF4102711.1"/>
    </source>
</evidence>
<organism evidence="1 2">
    <name type="scientific">Gillisia lutea</name>
    <dbReference type="NCBI Taxonomy" id="2909668"/>
    <lineage>
        <taxon>Bacteria</taxon>
        <taxon>Pseudomonadati</taxon>
        <taxon>Bacteroidota</taxon>
        <taxon>Flavobacteriia</taxon>
        <taxon>Flavobacteriales</taxon>
        <taxon>Flavobacteriaceae</taxon>
        <taxon>Gillisia</taxon>
    </lineage>
</organism>
<dbReference type="Proteomes" id="UP001179363">
    <property type="component" value="Unassembled WGS sequence"/>
</dbReference>
<sequence length="132" mass="15346">MGTSASNSTSSNNGVSTKYLNDVAKWKSELHLATEEIDFLESFLSSDIFEPSLPNLFEKLQLFLNKLESFRNSKEKLDVAIEELAQFNNKDSISLYRAHHIKLRKQQRYFVERFSDFKIDIYNSTIDLLKKS</sequence>
<dbReference type="RefSeq" id="WP_236134853.1">
    <property type="nucleotide sequence ID" value="NZ_JAKGTH010000011.1"/>
</dbReference>
<name>A0ABS9EIN8_9FLAO</name>
<dbReference type="EMBL" id="JAKGTH010000011">
    <property type="protein sequence ID" value="MCF4102711.1"/>
    <property type="molecule type" value="Genomic_DNA"/>
</dbReference>
<keyword evidence="2" id="KW-1185">Reference proteome</keyword>
<comment type="caution">
    <text evidence="1">The sequence shown here is derived from an EMBL/GenBank/DDBJ whole genome shotgun (WGS) entry which is preliminary data.</text>
</comment>
<reference evidence="1" key="1">
    <citation type="submission" date="2022-01" db="EMBL/GenBank/DDBJ databases">
        <title>Gillisia lutea sp. nov., isolated from marine plastic residues from the Malvarosa beach (Valencia, Spain).</title>
        <authorList>
            <person name="Vidal-Verdu A."/>
            <person name="Molina-Menor E."/>
            <person name="Satari L."/>
            <person name="Pascual J."/>
            <person name="Pereto J."/>
            <person name="Porcar M."/>
        </authorList>
    </citation>
    <scope>NUCLEOTIDE SEQUENCE</scope>
    <source>
        <strain evidence="1">M10.2A</strain>
    </source>
</reference>
<evidence type="ECO:0000313" key="2">
    <source>
        <dbReference type="Proteomes" id="UP001179363"/>
    </source>
</evidence>
<gene>
    <name evidence="1" type="ORF">L1I30_13620</name>
</gene>